<dbReference type="Proteomes" id="UP001149140">
    <property type="component" value="Unassembled WGS sequence"/>
</dbReference>
<keyword evidence="1" id="KW-0378">Hydrolase</keyword>
<keyword evidence="3" id="KW-0732">Signal</keyword>
<dbReference type="AlphaFoldDB" id="A0A9X3MQ47"/>
<dbReference type="Gene3D" id="2.60.120.200">
    <property type="match status" value="1"/>
</dbReference>
<organism evidence="5 6">
    <name type="scientific">Solirubrobacter ginsenosidimutans</name>
    <dbReference type="NCBI Taxonomy" id="490573"/>
    <lineage>
        <taxon>Bacteria</taxon>
        <taxon>Bacillati</taxon>
        <taxon>Actinomycetota</taxon>
        <taxon>Thermoleophilia</taxon>
        <taxon>Solirubrobacterales</taxon>
        <taxon>Solirubrobacteraceae</taxon>
        <taxon>Solirubrobacter</taxon>
    </lineage>
</organism>
<gene>
    <name evidence="5" type="ORF">OM076_10215</name>
</gene>
<dbReference type="PANTHER" id="PTHR48174:SF5">
    <property type="entry name" value="VACUOLAR PROTEIN SORTING-ASSOCIATED PROTEIN 62"/>
    <property type="match status" value="1"/>
</dbReference>
<reference evidence="5" key="1">
    <citation type="submission" date="2022-10" db="EMBL/GenBank/DDBJ databases">
        <title>The WGS of Solirubrobacter ginsenosidimutans DSM 21036.</title>
        <authorList>
            <person name="Jiang Z."/>
        </authorList>
    </citation>
    <scope>NUCLEOTIDE SEQUENCE</scope>
    <source>
        <strain evidence="5">DSM 21036</strain>
    </source>
</reference>
<protein>
    <recommendedName>
        <fullName evidence="4">Fibronectin type-III domain-containing protein</fullName>
    </recommendedName>
</protein>
<keyword evidence="1" id="KW-0326">Glycosidase</keyword>
<dbReference type="GO" id="GO:0005975">
    <property type="term" value="P:carbohydrate metabolic process"/>
    <property type="evidence" value="ECO:0007669"/>
    <property type="project" value="UniProtKB-ARBA"/>
</dbReference>
<evidence type="ECO:0000256" key="3">
    <source>
        <dbReference type="SAM" id="SignalP"/>
    </source>
</evidence>
<accession>A0A9X3MQ47</accession>
<comment type="caution">
    <text evidence="5">The sequence shown here is derived from an EMBL/GenBank/DDBJ whole genome shotgun (WGS) entry which is preliminary data.</text>
</comment>
<dbReference type="EMBL" id="JAPDOD010000006">
    <property type="protein sequence ID" value="MDA0160639.1"/>
    <property type="molecule type" value="Genomic_DNA"/>
</dbReference>
<dbReference type="Gene3D" id="2.60.40.10">
    <property type="entry name" value="Immunoglobulins"/>
    <property type="match status" value="1"/>
</dbReference>
<evidence type="ECO:0000256" key="2">
    <source>
        <dbReference type="SAM" id="MobiDB-lite"/>
    </source>
</evidence>
<dbReference type="SUPFAM" id="SSF49899">
    <property type="entry name" value="Concanavalin A-like lectins/glucanases"/>
    <property type="match status" value="1"/>
</dbReference>
<name>A0A9X3MQ47_9ACTN</name>
<feature type="compositionally biased region" description="Low complexity" evidence="2">
    <location>
        <begin position="594"/>
        <end position="603"/>
    </location>
</feature>
<evidence type="ECO:0000313" key="5">
    <source>
        <dbReference type="EMBL" id="MDA0160639.1"/>
    </source>
</evidence>
<dbReference type="GO" id="GO:0016798">
    <property type="term" value="F:hydrolase activity, acting on glycosyl bonds"/>
    <property type="evidence" value="ECO:0007669"/>
    <property type="project" value="UniProtKB-KW"/>
</dbReference>
<keyword evidence="6" id="KW-1185">Reference proteome</keyword>
<dbReference type="InterPro" id="IPR003961">
    <property type="entry name" value="FN3_dom"/>
</dbReference>
<dbReference type="SUPFAM" id="SSF49265">
    <property type="entry name" value="Fibronectin type III"/>
    <property type="match status" value="1"/>
</dbReference>
<proteinExistence type="predicted"/>
<feature type="region of interest" description="Disordered" evidence="2">
    <location>
        <begin position="594"/>
        <end position="613"/>
    </location>
</feature>
<feature type="chain" id="PRO_5040722683" description="Fibronectin type-III domain-containing protein" evidence="3">
    <location>
        <begin position="16"/>
        <end position="703"/>
    </location>
</feature>
<dbReference type="InterPro" id="IPR036116">
    <property type="entry name" value="FN3_sf"/>
</dbReference>
<dbReference type="PANTHER" id="PTHR48174">
    <property type="entry name" value="DUF946 FAMILY PROTEIN"/>
    <property type="match status" value="1"/>
</dbReference>
<dbReference type="CDD" id="cd00063">
    <property type="entry name" value="FN3"/>
    <property type="match status" value="1"/>
</dbReference>
<feature type="domain" description="Fibronectin type-III" evidence="4">
    <location>
        <begin position="235"/>
        <end position="329"/>
    </location>
</feature>
<dbReference type="InterPro" id="IPR013783">
    <property type="entry name" value="Ig-like_fold"/>
</dbReference>
<dbReference type="Pfam" id="PF13385">
    <property type="entry name" value="Laminin_G_3"/>
    <property type="match status" value="1"/>
</dbReference>
<dbReference type="PROSITE" id="PS50853">
    <property type="entry name" value="FN3"/>
    <property type="match status" value="1"/>
</dbReference>
<dbReference type="InterPro" id="IPR013320">
    <property type="entry name" value="ConA-like_dom_sf"/>
</dbReference>
<evidence type="ECO:0000313" key="6">
    <source>
        <dbReference type="Proteomes" id="UP001149140"/>
    </source>
</evidence>
<evidence type="ECO:0000256" key="1">
    <source>
        <dbReference type="ARBA" id="ARBA00023295"/>
    </source>
</evidence>
<evidence type="ECO:0000259" key="4">
    <source>
        <dbReference type="PROSITE" id="PS50853"/>
    </source>
</evidence>
<sequence length="703" mass="74367">MAALMMLGLAGPAEAAGGYPQSVTDTAGLLGYWRLGERSGTTAADVTGRAPGSLLGGVSLGAHGGLSLDADTAARFDGVDDELQTGDSSLALADAGSLESWFFWESGVALMRDNTTGSGWILAYDSGRQVAYRVRGSSFTTGLAVSQLRDGWHHVALTVQGQATAFYVDGEPVHAGTTSGSAPVALPWHVMRNGAVTGQFTRGRADEIAVYDRALNAETVRAHFLAGRDVADVTPPAVPSGVTATARFGSVEVDWSGNGESDLDGYDVFRGTSPTGPFARVNASRLEASTYTDTSVAAGTTYIYVVTASDVANNRSANSATVTATPPSTTDLLRQYAPELRYETQESYFADSAAEMTDNYVSGSQTNYLVDGSGTRIAAANPANALADLSLGFLGNPLYADGRAATDSDYLDAANTTYQQDAQRMRAAGYGDRIYGRVVSSAGRTWLQYWIFYYYNPQNVIGFGVHEGDWEFAQVALDSDGAPTVATYAQHDSSERCVWSQVRRTSAGAPVVYVALASHASYFAPGVASRGWLPDDYHRGDGYRVRPQLEVITPSTPFMAWRGRWGASSSSPIAPRRQGKWGDPAGFESNAAACTAPSSAATATRRRPRSSVPAPQIRVRRLGGEVVVDYRFPATRRRPVTLLVSVAPAGAPDVATARRTTIRSRTGTVRLAVASGADGPVVVQASAFSQRGTRSAVKRVPVS</sequence>
<feature type="signal peptide" evidence="3">
    <location>
        <begin position="1"/>
        <end position="15"/>
    </location>
</feature>